<dbReference type="EC" id="1.1.-.-" evidence="7"/>
<evidence type="ECO:0000256" key="4">
    <source>
        <dbReference type="SAM" id="MobiDB-lite"/>
    </source>
</evidence>
<keyword evidence="5" id="KW-0812">Transmembrane</keyword>
<dbReference type="PANTHER" id="PTHR32303:SF4">
    <property type="entry name" value="QUINOPROTEIN GLUCOSE DEHYDROGENASE"/>
    <property type="match status" value="1"/>
</dbReference>
<evidence type="ECO:0000256" key="1">
    <source>
        <dbReference type="ARBA" id="ARBA00001931"/>
    </source>
</evidence>
<keyword evidence="3 7" id="KW-0560">Oxidoreductase</keyword>
<keyword evidence="8" id="KW-1185">Reference proteome</keyword>
<dbReference type="SMART" id="SM00564">
    <property type="entry name" value="PQQ"/>
    <property type="match status" value="6"/>
</dbReference>
<dbReference type="GO" id="GO:0016491">
    <property type="term" value="F:oxidoreductase activity"/>
    <property type="evidence" value="ECO:0007669"/>
    <property type="project" value="UniProtKB-KW"/>
</dbReference>
<evidence type="ECO:0000259" key="6">
    <source>
        <dbReference type="Pfam" id="PF01011"/>
    </source>
</evidence>
<accession>A0ABX0R6G4</accession>
<feature type="transmembrane region" description="Helical" evidence="5">
    <location>
        <begin position="48"/>
        <end position="65"/>
    </location>
</feature>
<feature type="region of interest" description="Disordered" evidence="4">
    <location>
        <begin position="517"/>
        <end position="538"/>
    </location>
</feature>
<feature type="transmembrane region" description="Helical" evidence="5">
    <location>
        <begin position="102"/>
        <end position="122"/>
    </location>
</feature>
<dbReference type="CDD" id="cd10280">
    <property type="entry name" value="PQQ_mGDH"/>
    <property type="match status" value="1"/>
</dbReference>
<proteinExistence type="inferred from homology"/>
<dbReference type="InterPro" id="IPR002372">
    <property type="entry name" value="PQQ_rpt_dom"/>
</dbReference>
<sequence length="799" mass="86704">MSSIDDSGKCFHKYFSLLLKIIFSLLTAVTGIYFIIGGVKLASLGGSYYYAIAGLAYLVLLASLWMKKRRGLHLSVVIFIATAIWSLIEVGGLSYWPLTARLVVPAIILMLSFWVFPAVSGANGQRNRLSFAGGWGVFVGLLVVLAGAFVPHGKIYNPSAAAEHPEAYASPNKAEADQNWDHLSRNASGTRFAVVDQITPENVSKLQVAWTYHTGRRLVGKEAGVDENTPLQIGNVLYSCTPQNVVAAIDADTGKSIWRVDPKATAVSHVTCRSVGYYDIDKDSSLSQEEKAVAPAECRQRIITTTVDARMLALDAKTGQACSDFGTNGTVDLHEGMKPAEKGAAYHPSGTPVIMGHLTVFGTWIFDHSDKDASGVVRAYDVRNGKLAWSWNAEEDAPYAVNHTGGTPNVWAPATYDQELNTVYLPTGMGPPDYWGGERMPSSEKFGSAVVAVDASTGKTKWVFQTVHHDLWDYDLPSQPVMYEMKNEQGERVPVLIQTTKTGQIFVIDRRTGKPASKVEERPVVTTPSGQNDHLSPTQPFSVDMPALGLTKLKESDMWGITPFDQLECRIAFKSSRYNGIFTPTAESSYIQFPSTLGGMNWGGISIDERDNIMYVNDIRMGKIMALKTAEEAKAYKGKYPIRTMFAGPYVGLKSDFFMSSLGVPCQNPPFGTLSAIDLNTKKLVWQVPVGTVEDSGPLGVKTHMAMPIGMPTLGGPTATAGGIVFFAGTQDNYLRAFNSKTGEEIWKYRLPVGATASPLVYKSPKTGKAYVVISAGGAAHSPDQGDYLIAFSLPDTGK</sequence>
<feature type="domain" description="Pyrrolo-quinoline quinone repeat" evidence="6">
    <location>
        <begin position="180"/>
        <end position="772"/>
    </location>
</feature>
<dbReference type="Proteomes" id="UP001515683">
    <property type="component" value="Unassembled WGS sequence"/>
</dbReference>
<evidence type="ECO:0000313" key="7">
    <source>
        <dbReference type="EMBL" id="NIF20986.1"/>
    </source>
</evidence>
<feature type="compositionally biased region" description="Polar residues" evidence="4">
    <location>
        <begin position="526"/>
        <end position="538"/>
    </location>
</feature>
<comment type="caution">
    <text evidence="7">The sequence shown here is derived from an EMBL/GenBank/DDBJ whole genome shotgun (WGS) entry which is preliminary data.</text>
</comment>
<dbReference type="Pfam" id="PF01011">
    <property type="entry name" value="PQQ"/>
    <property type="match status" value="1"/>
</dbReference>
<dbReference type="SUPFAM" id="SSF50998">
    <property type="entry name" value="Quinoprotein alcohol dehydrogenase-like"/>
    <property type="match status" value="1"/>
</dbReference>
<gene>
    <name evidence="7" type="ORF">F3J40_05105</name>
</gene>
<dbReference type="PANTHER" id="PTHR32303">
    <property type="entry name" value="QUINOPROTEIN ALCOHOL DEHYDROGENASE (CYTOCHROME C)"/>
    <property type="match status" value="1"/>
</dbReference>
<dbReference type="Gene3D" id="2.140.10.10">
    <property type="entry name" value="Quinoprotein alcohol dehydrogenase-like superfamily"/>
    <property type="match status" value="2"/>
</dbReference>
<organism evidence="7 8">
    <name type="scientific">Candidatus Pantoea multigeneris</name>
    <dbReference type="NCBI Taxonomy" id="2608357"/>
    <lineage>
        <taxon>Bacteria</taxon>
        <taxon>Pseudomonadati</taxon>
        <taxon>Pseudomonadota</taxon>
        <taxon>Gammaproteobacteria</taxon>
        <taxon>Enterobacterales</taxon>
        <taxon>Erwiniaceae</taxon>
        <taxon>Pantoea</taxon>
    </lineage>
</organism>
<comment type="similarity">
    <text evidence="2">Belongs to the bacterial PQQ dehydrogenase family.</text>
</comment>
<protein>
    <submittedName>
        <fullName evidence="7">Membrane-bound PQQ-dependent dehydrogenase, glucose/quinate/shikimate family</fullName>
        <ecNumber evidence="7">1.1.-.-</ecNumber>
    </submittedName>
</protein>
<dbReference type="NCBIfam" id="TIGR03074">
    <property type="entry name" value="PQQ_membr_DH"/>
    <property type="match status" value="1"/>
</dbReference>
<comment type="cofactor">
    <cofactor evidence="1">
        <name>pyrroloquinoline quinone</name>
        <dbReference type="ChEBI" id="CHEBI:58442"/>
    </cofactor>
</comment>
<keyword evidence="5" id="KW-0472">Membrane</keyword>
<dbReference type="RefSeq" id="WP_167012825.1">
    <property type="nucleotide sequence ID" value="NZ_VWXF01000001.1"/>
</dbReference>
<feature type="transmembrane region" description="Helical" evidence="5">
    <location>
        <begin position="129"/>
        <end position="150"/>
    </location>
</feature>
<dbReference type="InterPro" id="IPR017511">
    <property type="entry name" value="PQQ_mDH"/>
</dbReference>
<keyword evidence="5" id="KW-1133">Transmembrane helix</keyword>
<dbReference type="InterPro" id="IPR018391">
    <property type="entry name" value="PQQ_b-propeller_rpt"/>
</dbReference>
<dbReference type="EMBL" id="VWXF01000001">
    <property type="protein sequence ID" value="NIF20986.1"/>
    <property type="molecule type" value="Genomic_DNA"/>
</dbReference>
<evidence type="ECO:0000256" key="2">
    <source>
        <dbReference type="ARBA" id="ARBA00008156"/>
    </source>
</evidence>
<evidence type="ECO:0000256" key="5">
    <source>
        <dbReference type="SAM" id="Phobius"/>
    </source>
</evidence>
<name>A0ABX0R6G4_9GAMM</name>
<evidence type="ECO:0000313" key="8">
    <source>
        <dbReference type="Proteomes" id="UP001515683"/>
    </source>
</evidence>
<evidence type="ECO:0000256" key="3">
    <source>
        <dbReference type="ARBA" id="ARBA00023002"/>
    </source>
</evidence>
<reference evidence="7 8" key="1">
    <citation type="journal article" date="2019" name="bioRxiv">
        <title>Bacteria contribute to plant secondary compound degradation in a generalist herbivore system.</title>
        <authorList>
            <person name="Francoeur C.B."/>
            <person name="Khadempour L."/>
            <person name="Moreira-Soto R.D."/>
            <person name="Gotting K."/>
            <person name="Book A.J."/>
            <person name="Pinto-Tomas A.A."/>
            <person name="Keefover-Ring K."/>
            <person name="Currie C.R."/>
        </authorList>
    </citation>
    <scope>NUCLEOTIDE SEQUENCE [LARGE SCALE GENOMIC DNA]</scope>
    <source>
        <strain evidence="7">Acro-835</strain>
    </source>
</reference>
<feature type="transmembrane region" description="Helical" evidence="5">
    <location>
        <begin position="17"/>
        <end position="36"/>
    </location>
</feature>
<feature type="transmembrane region" description="Helical" evidence="5">
    <location>
        <begin position="72"/>
        <end position="96"/>
    </location>
</feature>
<dbReference type="InterPro" id="IPR011047">
    <property type="entry name" value="Quinoprotein_ADH-like_sf"/>
</dbReference>